<feature type="domain" description="Response regulatory" evidence="8">
    <location>
        <begin position="4"/>
        <end position="120"/>
    </location>
</feature>
<dbReference type="Pfam" id="PF00072">
    <property type="entry name" value="Response_reg"/>
    <property type="match status" value="1"/>
</dbReference>
<accession>A0ABT1IEZ2</accession>
<dbReference type="Gene3D" id="6.10.250.690">
    <property type="match status" value="1"/>
</dbReference>
<keyword evidence="4 7" id="KW-0238">DNA-binding</keyword>
<dbReference type="Pfam" id="PF00486">
    <property type="entry name" value="Trans_reg_C"/>
    <property type="match status" value="1"/>
</dbReference>
<keyword evidence="1" id="KW-0597">Phosphoprotein</keyword>
<gene>
    <name evidence="10" type="ORF">LV75_003721</name>
</gene>
<dbReference type="InterPro" id="IPR011006">
    <property type="entry name" value="CheY-like_superfamily"/>
</dbReference>
<evidence type="ECO:0000256" key="5">
    <source>
        <dbReference type="ARBA" id="ARBA00023163"/>
    </source>
</evidence>
<evidence type="ECO:0000259" key="8">
    <source>
        <dbReference type="PROSITE" id="PS50110"/>
    </source>
</evidence>
<dbReference type="InterPro" id="IPR001789">
    <property type="entry name" value="Sig_transdc_resp-reg_receiver"/>
</dbReference>
<evidence type="ECO:0000256" key="4">
    <source>
        <dbReference type="ARBA" id="ARBA00023125"/>
    </source>
</evidence>
<dbReference type="SMART" id="SM00448">
    <property type="entry name" value="REC"/>
    <property type="match status" value="1"/>
</dbReference>
<evidence type="ECO:0000313" key="10">
    <source>
        <dbReference type="EMBL" id="MCP2271207.1"/>
    </source>
</evidence>
<sequence>MPSRILAVEHDPDVLVVLRLLFDGAGHDLRCARDGRSGLRALHEYRPDLLLLHLGLPGVGGMDAWKVLRRVRELADLPVLLLSPDHGVADTVRGLRAGADDVLTTPFAPIELLARVEALLRRTGRDHAGVGEVYDDGDVRVDPRTRLVTVGGRELELTGTEFRLLTVLVRNAGAALTLTDLLASVWDDPTGIATDRVKFAVLRLRRKLGWAGNDAPLSAVRGVGYRYRPAGVRRYGPLTSV</sequence>
<dbReference type="PANTHER" id="PTHR48111:SF1">
    <property type="entry name" value="TWO-COMPONENT RESPONSE REGULATOR ORR33"/>
    <property type="match status" value="1"/>
</dbReference>
<dbReference type="PROSITE" id="PS51755">
    <property type="entry name" value="OMPR_PHOB"/>
    <property type="match status" value="1"/>
</dbReference>
<dbReference type="Gene3D" id="1.10.10.10">
    <property type="entry name" value="Winged helix-like DNA-binding domain superfamily/Winged helix DNA-binding domain"/>
    <property type="match status" value="1"/>
</dbReference>
<evidence type="ECO:0000259" key="9">
    <source>
        <dbReference type="PROSITE" id="PS51755"/>
    </source>
</evidence>
<feature type="DNA-binding region" description="OmpR/PhoB-type" evidence="7">
    <location>
        <begin position="131"/>
        <end position="229"/>
    </location>
</feature>
<dbReference type="PROSITE" id="PS50110">
    <property type="entry name" value="RESPONSE_REGULATORY"/>
    <property type="match status" value="1"/>
</dbReference>
<evidence type="ECO:0000313" key="11">
    <source>
        <dbReference type="Proteomes" id="UP001205185"/>
    </source>
</evidence>
<proteinExistence type="predicted"/>
<dbReference type="InterPro" id="IPR016032">
    <property type="entry name" value="Sig_transdc_resp-reg_C-effctor"/>
</dbReference>
<keyword evidence="3" id="KW-0805">Transcription regulation</keyword>
<dbReference type="Proteomes" id="UP001205185">
    <property type="component" value="Unassembled WGS sequence"/>
</dbReference>
<evidence type="ECO:0000256" key="6">
    <source>
        <dbReference type="PROSITE-ProRule" id="PRU00169"/>
    </source>
</evidence>
<keyword evidence="11" id="KW-1185">Reference proteome</keyword>
<keyword evidence="2" id="KW-0902">Two-component regulatory system</keyword>
<comment type="caution">
    <text evidence="6">Lacks conserved residue(s) required for the propagation of feature annotation.</text>
</comment>
<evidence type="ECO:0000256" key="1">
    <source>
        <dbReference type="ARBA" id="ARBA00022553"/>
    </source>
</evidence>
<feature type="domain" description="OmpR/PhoB-type" evidence="9">
    <location>
        <begin position="131"/>
        <end position="229"/>
    </location>
</feature>
<dbReference type="Gene3D" id="3.40.50.2300">
    <property type="match status" value="1"/>
</dbReference>
<evidence type="ECO:0000256" key="2">
    <source>
        <dbReference type="ARBA" id="ARBA00023012"/>
    </source>
</evidence>
<dbReference type="SMART" id="SM00862">
    <property type="entry name" value="Trans_reg_C"/>
    <property type="match status" value="1"/>
</dbReference>
<reference evidence="10 11" key="1">
    <citation type="submission" date="2022-06" db="EMBL/GenBank/DDBJ databases">
        <title>Genomic Encyclopedia of Archaeal and Bacterial Type Strains, Phase II (KMG-II): from individual species to whole genera.</title>
        <authorList>
            <person name="Goeker M."/>
        </authorList>
    </citation>
    <scope>NUCLEOTIDE SEQUENCE [LARGE SCALE GENOMIC DNA]</scope>
    <source>
        <strain evidence="10 11">DSM 44255</strain>
    </source>
</reference>
<name>A0ABT1IEZ2_9PSEU</name>
<protein>
    <submittedName>
        <fullName evidence="10">DNA-binding response regulator, OmpR family, contains REC and winged-helix (WHTH) domain</fullName>
    </submittedName>
</protein>
<dbReference type="InterPro" id="IPR001867">
    <property type="entry name" value="OmpR/PhoB-type_DNA-bd"/>
</dbReference>
<evidence type="ECO:0000256" key="7">
    <source>
        <dbReference type="PROSITE-ProRule" id="PRU01091"/>
    </source>
</evidence>
<comment type="caution">
    <text evidence="10">The sequence shown here is derived from an EMBL/GenBank/DDBJ whole genome shotgun (WGS) entry which is preliminary data.</text>
</comment>
<organism evidence="10 11">
    <name type="scientific">Actinokineospora diospyrosa</name>
    <dbReference type="NCBI Taxonomy" id="103728"/>
    <lineage>
        <taxon>Bacteria</taxon>
        <taxon>Bacillati</taxon>
        <taxon>Actinomycetota</taxon>
        <taxon>Actinomycetes</taxon>
        <taxon>Pseudonocardiales</taxon>
        <taxon>Pseudonocardiaceae</taxon>
        <taxon>Actinokineospora</taxon>
    </lineage>
</organism>
<dbReference type="SUPFAM" id="SSF46894">
    <property type="entry name" value="C-terminal effector domain of the bipartite response regulators"/>
    <property type="match status" value="1"/>
</dbReference>
<dbReference type="SUPFAM" id="SSF52172">
    <property type="entry name" value="CheY-like"/>
    <property type="match status" value="1"/>
</dbReference>
<dbReference type="GO" id="GO:0003677">
    <property type="term" value="F:DNA binding"/>
    <property type="evidence" value="ECO:0007669"/>
    <property type="project" value="UniProtKB-KW"/>
</dbReference>
<dbReference type="CDD" id="cd00383">
    <property type="entry name" value="trans_reg_C"/>
    <property type="match status" value="1"/>
</dbReference>
<keyword evidence="5" id="KW-0804">Transcription</keyword>
<dbReference type="InterPro" id="IPR036388">
    <property type="entry name" value="WH-like_DNA-bd_sf"/>
</dbReference>
<dbReference type="EMBL" id="JAMTCO010000009">
    <property type="protein sequence ID" value="MCP2271207.1"/>
    <property type="molecule type" value="Genomic_DNA"/>
</dbReference>
<evidence type="ECO:0000256" key="3">
    <source>
        <dbReference type="ARBA" id="ARBA00023015"/>
    </source>
</evidence>
<dbReference type="InterPro" id="IPR039420">
    <property type="entry name" value="WalR-like"/>
</dbReference>
<dbReference type="RefSeq" id="WP_253888169.1">
    <property type="nucleotide sequence ID" value="NZ_BAAAVB010000027.1"/>
</dbReference>
<dbReference type="PANTHER" id="PTHR48111">
    <property type="entry name" value="REGULATOR OF RPOS"/>
    <property type="match status" value="1"/>
</dbReference>